<proteinExistence type="predicted"/>
<organism evidence="1 2">
    <name type="scientific">Hypoxylon rubiginosum</name>
    <dbReference type="NCBI Taxonomy" id="110542"/>
    <lineage>
        <taxon>Eukaryota</taxon>
        <taxon>Fungi</taxon>
        <taxon>Dikarya</taxon>
        <taxon>Ascomycota</taxon>
        <taxon>Pezizomycotina</taxon>
        <taxon>Sordariomycetes</taxon>
        <taxon>Xylariomycetidae</taxon>
        <taxon>Xylariales</taxon>
        <taxon>Hypoxylaceae</taxon>
        <taxon>Hypoxylon</taxon>
    </lineage>
</organism>
<dbReference type="EMBL" id="MU394326">
    <property type="protein sequence ID" value="KAI6085313.1"/>
    <property type="molecule type" value="Genomic_DNA"/>
</dbReference>
<gene>
    <name evidence="1" type="ORF">F4821DRAFT_240735</name>
</gene>
<evidence type="ECO:0000313" key="2">
    <source>
        <dbReference type="Proteomes" id="UP001497680"/>
    </source>
</evidence>
<comment type="caution">
    <text evidence="1">The sequence shown here is derived from an EMBL/GenBank/DDBJ whole genome shotgun (WGS) entry which is preliminary data.</text>
</comment>
<reference evidence="1 2" key="1">
    <citation type="journal article" date="2022" name="New Phytol.">
        <title>Ecological generalism drives hyperdiversity of secondary metabolite gene clusters in xylarialean endophytes.</title>
        <authorList>
            <person name="Franco M.E.E."/>
            <person name="Wisecaver J.H."/>
            <person name="Arnold A.E."/>
            <person name="Ju Y.M."/>
            <person name="Slot J.C."/>
            <person name="Ahrendt S."/>
            <person name="Moore L.P."/>
            <person name="Eastman K.E."/>
            <person name="Scott K."/>
            <person name="Konkel Z."/>
            <person name="Mondo S.J."/>
            <person name="Kuo A."/>
            <person name="Hayes R.D."/>
            <person name="Haridas S."/>
            <person name="Andreopoulos B."/>
            <person name="Riley R."/>
            <person name="LaButti K."/>
            <person name="Pangilinan J."/>
            <person name="Lipzen A."/>
            <person name="Amirebrahimi M."/>
            <person name="Yan J."/>
            <person name="Adam C."/>
            <person name="Keymanesh K."/>
            <person name="Ng V."/>
            <person name="Louie K."/>
            <person name="Northen T."/>
            <person name="Drula E."/>
            <person name="Henrissat B."/>
            <person name="Hsieh H.M."/>
            <person name="Youens-Clark K."/>
            <person name="Lutzoni F."/>
            <person name="Miadlikowska J."/>
            <person name="Eastwood D.C."/>
            <person name="Hamelin R.C."/>
            <person name="Grigoriev I.V."/>
            <person name="U'Ren J.M."/>
        </authorList>
    </citation>
    <scope>NUCLEOTIDE SEQUENCE [LARGE SCALE GENOMIC DNA]</scope>
    <source>
        <strain evidence="1 2">ER1909</strain>
    </source>
</reference>
<keyword evidence="2" id="KW-1185">Reference proteome</keyword>
<evidence type="ECO:0000313" key="1">
    <source>
        <dbReference type="EMBL" id="KAI6085313.1"/>
    </source>
</evidence>
<accession>A0ACC0CYE5</accession>
<name>A0ACC0CYE5_9PEZI</name>
<sequence>MPFEVSRYEEWPEEQGWERYAPAGSSAQPAAAPYTMSGAAGPATAKSPIIINASPGKPHYVQAKDPAPTPVIHHAQPWDTDARGVYGYPPDNSGGDRYAYDDAYRNDRYADNNAYRSPYPTSDPSISGENRYLKNITTMMITAVTAIAAPAVTLVAVVIGATAKKFGHILSMTLLWEMENTRGLRNSRRFRGTWDHTRGCLLTSTNINIITY</sequence>
<protein>
    <submittedName>
        <fullName evidence="1">Uncharacterized protein</fullName>
    </submittedName>
</protein>
<dbReference type="Proteomes" id="UP001497680">
    <property type="component" value="Unassembled WGS sequence"/>
</dbReference>